<evidence type="ECO:0000313" key="1">
    <source>
        <dbReference type="EMBL" id="CUS43946.1"/>
    </source>
</evidence>
<dbReference type="AlphaFoldDB" id="A0A161K577"/>
<name>A0A161K577_9ZZZZ</name>
<protein>
    <recommendedName>
        <fullName evidence="2">Polyhydroxyalkanoic acid system protein (PHA_gran_rgn)</fullName>
    </recommendedName>
</protein>
<accession>A0A161K577</accession>
<sequence length="100" mass="10923">MNDPISVDIPHKLGLAAARARIEKGIGKLASFVPGGAVTEHRWEGDTLVFTVEAMGQRVASRLDVMETRIHATFDLPPMLRLFAGKIRDKLTESGGKLLK</sequence>
<gene>
    <name evidence="1" type="ORF">MGWOODY_Smn2354</name>
</gene>
<organism evidence="1">
    <name type="scientific">hydrothermal vent metagenome</name>
    <dbReference type="NCBI Taxonomy" id="652676"/>
    <lineage>
        <taxon>unclassified sequences</taxon>
        <taxon>metagenomes</taxon>
        <taxon>ecological metagenomes</taxon>
    </lineage>
</organism>
<dbReference type="Pfam" id="PF09650">
    <property type="entry name" value="PHA_gran_rgn"/>
    <property type="match status" value="1"/>
</dbReference>
<dbReference type="EMBL" id="CZQE01000098">
    <property type="protein sequence ID" value="CUS43946.1"/>
    <property type="molecule type" value="Genomic_DNA"/>
</dbReference>
<reference evidence="1" key="1">
    <citation type="submission" date="2015-10" db="EMBL/GenBank/DDBJ databases">
        <authorList>
            <person name="Gilbert D.G."/>
        </authorList>
    </citation>
    <scope>NUCLEOTIDE SEQUENCE</scope>
</reference>
<proteinExistence type="predicted"/>
<dbReference type="InterPro" id="IPR013433">
    <property type="entry name" value="PHA_gran_rgn"/>
</dbReference>
<evidence type="ECO:0008006" key="2">
    <source>
        <dbReference type="Google" id="ProtNLM"/>
    </source>
</evidence>